<proteinExistence type="predicted"/>
<dbReference type="InterPro" id="IPR045778">
    <property type="entry name" value="DUF6204"/>
</dbReference>
<dbReference type="Proteomes" id="UP000318186">
    <property type="component" value="Unassembled WGS sequence"/>
</dbReference>
<dbReference type="EMBL" id="VIWW01000001">
    <property type="protein sequence ID" value="TWG06850.1"/>
    <property type="molecule type" value="Genomic_DNA"/>
</dbReference>
<dbReference type="RefSeq" id="WP_145766545.1">
    <property type="nucleotide sequence ID" value="NZ_CP109114.1"/>
</dbReference>
<organism evidence="1 3">
    <name type="scientific">Streptomyces brevispora</name>
    <dbReference type="NCBI Taxonomy" id="887462"/>
    <lineage>
        <taxon>Bacteria</taxon>
        <taxon>Bacillati</taxon>
        <taxon>Actinomycetota</taxon>
        <taxon>Actinomycetes</taxon>
        <taxon>Kitasatosporales</taxon>
        <taxon>Streptomycetaceae</taxon>
        <taxon>Streptomyces</taxon>
    </lineage>
</organism>
<evidence type="ECO:0000313" key="3">
    <source>
        <dbReference type="Proteomes" id="UP000318186"/>
    </source>
</evidence>
<dbReference type="EMBL" id="CP109114">
    <property type="protein sequence ID" value="WSC12282.1"/>
    <property type="molecule type" value="Genomic_DNA"/>
</dbReference>
<evidence type="ECO:0000313" key="1">
    <source>
        <dbReference type="EMBL" id="TWG06850.1"/>
    </source>
</evidence>
<evidence type="ECO:0000313" key="2">
    <source>
        <dbReference type="EMBL" id="WSC12282.1"/>
    </source>
</evidence>
<dbReference type="Proteomes" id="UP001330827">
    <property type="component" value="Chromosome"/>
</dbReference>
<reference evidence="1 3" key="1">
    <citation type="submission" date="2019-06" db="EMBL/GenBank/DDBJ databases">
        <title>Sequencing the genomes of 1000 actinobacteria strains.</title>
        <authorList>
            <person name="Klenk H.-P."/>
        </authorList>
    </citation>
    <scope>NUCLEOTIDE SEQUENCE [LARGE SCALE GENOMIC DNA]</scope>
    <source>
        <strain evidence="1 3">DSM 42059</strain>
    </source>
</reference>
<dbReference type="OrthoDB" id="4803789at2"/>
<reference evidence="2 4" key="2">
    <citation type="submission" date="2022-10" db="EMBL/GenBank/DDBJ databases">
        <title>The complete genomes of actinobacterial strains from the NBC collection.</title>
        <authorList>
            <person name="Joergensen T.S."/>
            <person name="Alvarez Arevalo M."/>
            <person name="Sterndorff E.B."/>
            <person name="Faurdal D."/>
            <person name="Vuksanovic O."/>
            <person name="Mourched A.-S."/>
            <person name="Charusanti P."/>
            <person name="Shaw S."/>
            <person name="Blin K."/>
            <person name="Weber T."/>
        </authorList>
    </citation>
    <scope>NUCLEOTIDE SEQUENCE [LARGE SCALE GENOMIC DNA]</scope>
    <source>
        <strain evidence="2 4">NBC 01769</strain>
    </source>
</reference>
<keyword evidence="4" id="KW-1185">Reference proteome</keyword>
<accession>A0A561V5E6</accession>
<dbReference type="AlphaFoldDB" id="A0A561V5E6"/>
<protein>
    <submittedName>
        <fullName evidence="2">DUF6204 family protein</fullName>
    </submittedName>
</protein>
<gene>
    <name evidence="1" type="ORF">FHX80_115347</name>
    <name evidence="2" type="ORF">OIE64_05105</name>
</gene>
<evidence type="ECO:0000313" key="4">
    <source>
        <dbReference type="Proteomes" id="UP001330827"/>
    </source>
</evidence>
<name>A0A561V5E6_9ACTN</name>
<sequence>MSTQHTYRVIVRGTWEGLTDVARERLLAEVEQHGLAAMQFSEEGSLTYDRVLKHFSFRYVVVSDAEDGEEMAGAIAEDRVETELRARGYGHGELRSTATDMDTMKINYKGRRTSGTV</sequence>
<dbReference type="Pfam" id="PF19707">
    <property type="entry name" value="DUF6204"/>
    <property type="match status" value="1"/>
</dbReference>